<dbReference type="EMBL" id="CM046112">
    <property type="protein sequence ID" value="KAI8429220.1"/>
    <property type="molecule type" value="Genomic_DNA"/>
</dbReference>
<evidence type="ECO:0000313" key="2">
    <source>
        <dbReference type="Proteomes" id="UP001064048"/>
    </source>
</evidence>
<name>A0ACC0JYZ6_CHOFU</name>
<protein>
    <submittedName>
        <fullName evidence="1">Uncharacterized protein</fullName>
    </submittedName>
</protein>
<evidence type="ECO:0000313" key="1">
    <source>
        <dbReference type="EMBL" id="KAI8429220.1"/>
    </source>
</evidence>
<keyword evidence="2" id="KW-1185">Reference proteome</keyword>
<sequence length="162" mass="18592">MFEKMISAVPVERVDVDVSDIWNITIIKNETVPVLKPSKELTWFQRSIKNFRLARRLNCLHIRLLRALCGCRRVNCARPLTRRQQRRAQRMADSDMRTNLLWSSAVNPDLETPPSYRRRLSLPDGSAPYPTYGIPGPRGTIIQADAIRLRTEAKPPTALSRV</sequence>
<gene>
    <name evidence="1" type="ORF">MSG28_007745</name>
</gene>
<proteinExistence type="predicted"/>
<comment type="caution">
    <text evidence="1">The sequence shown here is derived from an EMBL/GenBank/DDBJ whole genome shotgun (WGS) entry which is preliminary data.</text>
</comment>
<reference evidence="1 2" key="1">
    <citation type="journal article" date="2022" name="Genome Biol. Evol.">
        <title>The Spruce Budworm Genome: Reconstructing the Evolutionary History of Antifreeze Proteins.</title>
        <authorList>
            <person name="Beliveau C."/>
            <person name="Gagne P."/>
            <person name="Picq S."/>
            <person name="Vernygora O."/>
            <person name="Keeling C.I."/>
            <person name="Pinkney K."/>
            <person name="Doucet D."/>
            <person name="Wen F."/>
            <person name="Johnston J.S."/>
            <person name="Maaroufi H."/>
            <person name="Boyle B."/>
            <person name="Laroche J."/>
            <person name="Dewar K."/>
            <person name="Juretic N."/>
            <person name="Blackburn G."/>
            <person name="Nisole A."/>
            <person name="Brunet B."/>
            <person name="Brandao M."/>
            <person name="Lumley L."/>
            <person name="Duan J."/>
            <person name="Quan G."/>
            <person name="Lucarotti C.J."/>
            <person name="Roe A.D."/>
            <person name="Sperling F.A.H."/>
            <person name="Levesque R.C."/>
            <person name="Cusson M."/>
        </authorList>
    </citation>
    <scope>NUCLEOTIDE SEQUENCE [LARGE SCALE GENOMIC DNA]</scope>
    <source>
        <strain evidence="1">Glfc:IPQL:Cfum</strain>
    </source>
</reference>
<organism evidence="1 2">
    <name type="scientific">Choristoneura fumiferana</name>
    <name type="common">Spruce budworm moth</name>
    <name type="synonym">Archips fumiferana</name>
    <dbReference type="NCBI Taxonomy" id="7141"/>
    <lineage>
        <taxon>Eukaryota</taxon>
        <taxon>Metazoa</taxon>
        <taxon>Ecdysozoa</taxon>
        <taxon>Arthropoda</taxon>
        <taxon>Hexapoda</taxon>
        <taxon>Insecta</taxon>
        <taxon>Pterygota</taxon>
        <taxon>Neoptera</taxon>
        <taxon>Endopterygota</taxon>
        <taxon>Lepidoptera</taxon>
        <taxon>Glossata</taxon>
        <taxon>Ditrysia</taxon>
        <taxon>Tortricoidea</taxon>
        <taxon>Tortricidae</taxon>
        <taxon>Tortricinae</taxon>
        <taxon>Choristoneura</taxon>
    </lineage>
</organism>
<dbReference type="Proteomes" id="UP001064048">
    <property type="component" value="Chromosome 12"/>
</dbReference>
<accession>A0ACC0JYZ6</accession>